<feature type="region of interest" description="Disordered" evidence="1">
    <location>
        <begin position="199"/>
        <end position="242"/>
    </location>
</feature>
<organism evidence="2 3">
    <name type="scientific">Halioxenophilus aromaticivorans</name>
    <dbReference type="NCBI Taxonomy" id="1306992"/>
    <lineage>
        <taxon>Bacteria</taxon>
        <taxon>Pseudomonadati</taxon>
        <taxon>Pseudomonadota</taxon>
        <taxon>Gammaproteobacteria</taxon>
        <taxon>Alteromonadales</taxon>
        <taxon>Alteromonadaceae</taxon>
        <taxon>Halioxenophilus</taxon>
    </lineage>
</organism>
<proteinExistence type="predicted"/>
<comment type="caution">
    <text evidence="2">The sequence shown here is derived from an EMBL/GenBank/DDBJ whole genome shotgun (WGS) entry which is preliminary data.</text>
</comment>
<accession>A0AAV3TXK2</accession>
<dbReference type="AlphaFoldDB" id="A0AAV3TXK2"/>
<dbReference type="EMBL" id="BAABLX010000004">
    <property type="protein sequence ID" value="GAA4931832.1"/>
    <property type="molecule type" value="Genomic_DNA"/>
</dbReference>
<reference evidence="3" key="1">
    <citation type="journal article" date="2019" name="Int. J. Syst. Evol. Microbiol.">
        <title>The Global Catalogue of Microorganisms (GCM) 10K type strain sequencing project: providing services to taxonomists for standard genome sequencing and annotation.</title>
        <authorList>
            <consortium name="The Broad Institute Genomics Platform"/>
            <consortium name="The Broad Institute Genome Sequencing Center for Infectious Disease"/>
            <person name="Wu L."/>
            <person name="Ma J."/>
        </authorList>
    </citation>
    <scope>NUCLEOTIDE SEQUENCE [LARGE SCALE GENOMIC DNA]</scope>
    <source>
        <strain evidence="3">JCM 19134</strain>
    </source>
</reference>
<evidence type="ECO:0000313" key="3">
    <source>
        <dbReference type="Proteomes" id="UP001409585"/>
    </source>
</evidence>
<gene>
    <name evidence="2" type="ORF">GCM10025791_05110</name>
</gene>
<name>A0AAV3TXK2_9ALTE</name>
<keyword evidence="3" id="KW-1185">Reference proteome</keyword>
<sequence>MIKSQLRVLKSQYEELQQVIAAVDQTVEPRAVTRFLNQAGLDLAKSMQELAPEDGYVLAAVANTEELQRELQNEVIEGRVYRIRESDSQIALTQSQLDKAATVLTQQHSTGAISPEELNTYKRHLMWAHLMLPTLSYVAQGHQAISRSEYLPAKAFYQKAKVAVNNSNHPDPRRAQMVTELTEIIERQRRSLSKEIMVETNFNPPPLVESDNTVDDQTEGTQSSSKSASNKKKKESVSKKAP</sequence>
<evidence type="ECO:0000256" key="1">
    <source>
        <dbReference type="SAM" id="MobiDB-lite"/>
    </source>
</evidence>
<dbReference type="RefSeq" id="WP_345416573.1">
    <property type="nucleotide sequence ID" value="NZ_AP031496.1"/>
</dbReference>
<evidence type="ECO:0000313" key="2">
    <source>
        <dbReference type="EMBL" id="GAA4931832.1"/>
    </source>
</evidence>
<protein>
    <submittedName>
        <fullName evidence="2">Uncharacterized protein</fullName>
    </submittedName>
</protein>
<dbReference type="Proteomes" id="UP001409585">
    <property type="component" value="Unassembled WGS sequence"/>
</dbReference>